<evidence type="ECO:0000313" key="2">
    <source>
        <dbReference type="Proteomes" id="UP000237846"/>
    </source>
</evidence>
<comment type="caution">
    <text evidence="1">The sequence shown here is derived from an EMBL/GenBank/DDBJ whole genome shotgun (WGS) entry which is preliminary data.</text>
</comment>
<dbReference type="RefSeq" id="WP_106239123.1">
    <property type="nucleotide sequence ID" value="NZ_PVZC01000001.1"/>
</dbReference>
<dbReference type="OrthoDB" id="3687853at2"/>
<sequence>MTRLLIPGLLAEGASDELFLGRVIVRQLRRSTQASARCEVDVGDVALSDLHTVADGERVAQAAAELAAECHVLFVHHDHRERGKADRLLERLTELGVGCPAVPLIPKRETEAWLLADPAAWTGIGGANRQLLPARSADAERVHDPKALLERIVPRRRAVDECLELLGETTDLEVLDRLPAYRAWVERT</sequence>
<name>A0A2T0QDX7_9ACTN</name>
<dbReference type="Proteomes" id="UP000237846">
    <property type="component" value="Unassembled WGS sequence"/>
</dbReference>
<evidence type="ECO:0000313" key="1">
    <source>
        <dbReference type="EMBL" id="PRY02129.1"/>
    </source>
</evidence>
<dbReference type="EMBL" id="PVZC01000001">
    <property type="protein sequence ID" value="PRY02129.1"/>
    <property type="molecule type" value="Genomic_DNA"/>
</dbReference>
<dbReference type="AlphaFoldDB" id="A0A2T0QDX7"/>
<protein>
    <submittedName>
        <fullName evidence="1">Uncharacterized protein DUF4276</fullName>
    </submittedName>
</protein>
<organism evidence="1 2">
    <name type="scientific">Allonocardiopsis opalescens</name>
    <dbReference type="NCBI Taxonomy" id="1144618"/>
    <lineage>
        <taxon>Bacteria</taxon>
        <taxon>Bacillati</taxon>
        <taxon>Actinomycetota</taxon>
        <taxon>Actinomycetes</taxon>
        <taxon>Streptosporangiales</taxon>
        <taxon>Allonocardiopsis</taxon>
    </lineage>
</organism>
<proteinExistence type="predicted"/>
<gene>
    <name evidence="1" type="ORF">CLV72_101729</name>
</gene>
<reference evidence="1 2" key="1">
    <citation type="submission" date="2018-03" db="EMBL/GenBank/DDBJ databases">
        <title>Genomic Encyclopedia of Archaeal and Bacterial Type Strains, Phase II (KMG-II): from individual species to whole genera.</title>
        <authorList>
            <person name="Goeker M."/>
        </authorList>
    </citation>
    <scope>NUCLEOTIDE SEQUENCE [LARGE SCALE GENOMIC DNA]</scope>
    <source>
        <strain evidence="1 2">DSM 45601</strain>
    </source>
</reference>
<keyword evidence="2" id="KW-1185">Reference proteome</keyword>
<accession>A0A2T0QDX7</accession>